<feature type="domain" description="VanZ-like" evidence="2">
    <location>
        <begin position="48"/>
        <end position="123"/>
    </location>
</feature>
<protein>
    <recommendedName>
        <fullName evidence="2">VanZ-like domain-containing protein</fullName>
    </recommendedName>
</protein>
<keyword evidence="1" id="KW-1133">Transmembrane helix</keyword>
<keyword evidence="4" id="KW-1185">Reference proteome</keyword>
<evidence type="ECO:0000313" key="4">
    <source>
        <dbReference type="Proteomes" id="UP000242205"/>
    </source>
</evidence>
<evidence type="ECO:0000313" key="3">
    <source>
        <dbReference type="EMBL" id="AUN93824.1"/>
    </source>
</evidence>
<accession>A0A2I6S3I6</accession>
<dbReference type="InterPro" id="IPR006976">
    <property type="entry name" value="VanZ-like"/>
</dbReference>
<dbReference type="EMBL" id="CP025682">
    <property type="protein sequence ID" value="AUN93824.1"/>
    <property type="molecule type" value="Genomic_DNA"/>
</dbReference>
<dbReference type="OrthoDB" id="9780818at2"/>
<feature type="transmembrane region" description="Helical" evidence="1">
    <location>
        <begin position="50"/>
        <end position="69"/>
    </location>
</feature>
<keyword evidence="1" id="KW-0812">Transmembrane</keyword>
<dbReference type="RefSeq" id="WP_102245898.1">
    <property type="nucleotide sequence ID" value="NZ_CP025682.1"/>
</dbReference>
<feature type="transmembrane region" description="Helical" evidence="1">
    <location>
        <begin position="227"/>
        <end position="247"/>
    </location>
</feature>
<feature type="transmembrane region" description="Helical" evidence="1">
    <location>
        <begin position="76"/>
        <end position="93"/>
    </location>
</feature>
<gene>
    <name evidence="3" type="ORF">C0099_02050</name>
</gene>
<name>A0A2I6S3I6_9RHOO</name>
<dbReference type="Proteomes" id="UP000242205">
    <property type="component" value="Chromosome"/>
</dbReference>
<evidence type="ECO:0000259" key="2">
    <source>
        <dbReference type="Pfam" id="PF04892"/>
    </source>
</evidence>
<feature type="transmembrane region" description="Helical" evidence="1">
    <location>
        <begin position="259"/>
        <end position="276"/>
    </location>
</feature>
<feature type="transmembrane region" description="Helical" evidence="1">
    <location>
        <begin position="153"/>
        <end position="176"/>
    </location>
</feature>
<sequence length="352" mass="37709">MSPLPKYLAACCALLIAWACLYPFSGWHYSGLPLFDYLFAPWPKYVRAEDLAVNVLGYMPLGFVLVPALPRRLSAVAAIVLATLLGTLLSLSVETTQNFLPSRISSNVDLGCNALGALIGAVAGALCGRRLFERGGGLLGWRAATVVPGRTGDLGLVLLALWLLAQFMPDTSLFGAGDLRRLLGLPTPMSFQPRPFIALEAAMVACGLLAIGLFARCMMQRTRAWPILLILVMGIAAKAGASSIFYVPGDPMLWLTPGTRNGILIGTVLLVLTLWLPRVHQHAIAGMALLGAATLANLIPENPYLTGTQRLITGNFENFHGLVRVVSGAWPFVALAYLSALGLWRGEHLHEG</sequence>
<feature type="transmembrane region" description="Helical" evidence="1">
    <location>
        <begin position="113"/>
        <end position="132"/>
    </location>
</feature>
<dbReference type="Pfam" id="PF04892">
    <property type="entry name" value="VanZ"/>
    <property type="match status" value="1"/>
</dbReference>
<dbReference type="KEGG" id="atw:C0099_02050"/>
<proteinExistence type="predicted"/>
<evidence type="ECO:0000256" key="1">
    <source>
        <dbReference type="SAM" id="Phobius"/>
    </source>
</evidence>
<feature type="transmembrane region" description="Helical" evidence="1">
    <location>
        <begin position="196"/>
        <end position="215"/>
    </location>
</feature>
<reference evidence="3 4" key="1">
    <citation type="submission" date="2018-01" db="EMBL/GenBank/DDBJ databases">
        <authorList>
            <person name="Fu G.-Y."/>
        </authorList>
    </citation>
    <scope>NUCLEOTIDE SEQUENCE [LARGE SCALE GENOMIC DNA]</scope>
    <source>
        <strain evidence="3 4">SY39</strain>
    </source>
</reference>
<organism evidence="3 4">
    <name type="scientific">Pseudazoarcus pumilus</name>
    <dbReference type="NCBI Taxonomy" id="2067960"/>
    <lineage>
        <taxon>Bacteria</taxon>
        <taxon>Pseudomonadati</taxon>
        <taxon>Pseudomonadota</taxon>
        <taxon>Betaproteobacteria</taxon>
        <taxon>Rhodocyclales</taxon>
        <taxon>Zoogloeaceae</taxon>
        <taxon>Pseudazoarcus</taxon>
    </lineage>
</organism>
<feature type="transmembrane region" description="Helical" evidence="1">
    <location>
        <begin position="319"/>
        <end position="344"/>
    </location>
</feature>
<keyword evidence="1" id="KW-0472">Membrane</keyword>
<dbReference type="AlphaFoldDB" id="A0A2I6S3I6"/>